<organism evidence="1 2">
    <name type="scientific">Flavobacterium magnesitis</name>
    <dbReference type="NCBI Taxonomy" id="3138077"/>
    <lineage>
        <taxon>Bacteria</taxon>
        <taxon>Pseudomonadati</taxon>
        <taxon>Bacteroidota</taxon>
        <taxon>Flavobacteriia</taxon>
        <taxon>Flavobacteriales</taxon>
        <taxon>Flavobacteriaceae</taxon>
        <taxon>Flavobacterium</taxon>
    </lineage>
</organism>
<dbReference type="RefSeq" id="WP_373391553.1">
    <property type="nucleotide sequence ID" value="NZ_JBCFQJ010000012.1"/>
</dbReference>
<dbReference type="Proteomes" id="UP001574170">
    <property type="component" value="Unassembled WGS sequence"/>
</dbReference>
<comment type="caution">
    <text evidence="1">The sequence shown here is derived from an EMBL/GenBank/DDBJ whole genome shotgun (WGS) entry which is preliminary data.</text>
</comment>
<evidence type="ECO:0000313" key="2">
    <source>
        <dbReference type="Proteomes" id="UP001574170"/>
    </source>
</evidence>
<keyword evidence="2" id="KW-1185">Reference proteome</keyword>
<name>A0ABV4TM89_9FLAO</name>
<dbReference type="EMBL" id="JBCFQK010000010">
    <property type="protein sequence ID" value="MFA9194452.1"/>
    <property type="molecule type" value="Genomic_DNA"/>
</dbReference>
<dbReference type="InterPro" id="IPR027417">
    <property type="entry name" value="P-loop_NTPase"/>
</dbReference>
<gene>
    <name evidence="1" type="ORF">AAGV33_08535</name>
</gene>
<sequence>MNKEITDRIKQYLQLDTNYAIIINGDYGIGKTHYIKNELFPIIEKLKIPKSEKDETYLPILISLFGAKSIEDIQNQIFIELYPILKQRGVKIVAGLGNTVLKYFGSNLKDLLSETGTSSESLTDYRKILICIDDIDRKSKDLDLKEVFGFVNNLVENLDAKILLIANEDELRKEINTDDIDNYSLLREKVIGISVSFNTNVSLTFDRIIETKYKTEKKLYFDFLTEHKKTIVYRISQNKDNLRNLLFFLEHFKIIFNKTANYLLTEKKFEAIKKDVLEEILNFTLPISIEYKMGKLNTTNFSEIKEIYQGFSFNLSAFIGNSNKAEEPKSYAELFKEKYSPDNNVQRVYFDSIFNYITGKTSFKIEQLSNELNLIYKFEDNTIPEREKLISKLNYWNCVDLKDSEYRSFTSSLLNYVDRGEFSLEQYPTIFHYVTRFNNLLNYNIENLKKRFKKGILKGVHNYQYVRSIHFRLSVERTSEFYDDLKEIVEYCVEINKGIKEDQELKELTDTFDLFSSDFNTFLEKVEEMNSEFMFTPYFTKYDFNKIWRVIKKLNNTQIINLAFYFEGRYQINVYEKIYSEKQFLEELNKKVENLILSKTTKKLKKVTLEFFSRKIKDSIEHFPE</sequence>
<evidence type="ECO:0000313" key="1">
    <source>
        <dbReference type="EMBL" id="MFA9194452.1"/>
    </source>
</evidence>
<accession>A0ABV4TM89</accession>
<dbReference type="Gene3D" id="3.40.50.300">
    <property type="entry name" value="P-loop containing nucleotide triphosphate hydrolases"/>
    <property type="match status" value="1"/>
</dbReference>
<protein>
    <recommendedName>
        <fullName evidence="3">KAP NTPase domain-containing protein</fullName>
    </recommendedName>
</protein>
<proteinExistence type="predicted"/>
<reference evidence="1 2" key="1">
    <citation type="submission" date="2024-04" db="EMBL/GenBank/DDBJ databases">
        <title>New Clade of Flavobacterium.</title>
        <authorList>
            <person name="Matos L."/>
            <person name="Proenca D.N."/>
            <person name="Fransisco R.M."/>
            <person name="Chung A.P."/>
            <person name="Maccario L."/>
            <person name="Sorensen S.J."/>
            <person name="Morais P.V."/>
        </authorList>
    </citation>
    <scope>NUCLEOTIDE SEQUENCE [LARGE SCALE GENOMIC DNA]</scope>
    <source>
        <strain evidence="1 2">FBOR7N2.3</strain>
    </source>
</reference>
<evidence type="ECO:0008006" key="3">
    <source>
        <dbReference type="Google" id="ProtNLM"/>
    </source>
</evidence>